<dbReference type="EMBL" id="MBFS01001437">
    <property type="protein sequence ID" value="PVV01025.1"/>
    <property type="molecule type" value="Genomic_DNA"/>
</dbReference>
<dbReference type="Proteomes" id="UP000245609">
    <property type="component" value="Unassembled WGS sequence"/>
</dbReference>
<gene>
    <name evidence="2" type="ORF">BB560_004573</name>
</gene>
<feature type="compositionally biased region" description="Polar residues" evidence="1">
    <location>
        <begin position="405"/>
        <end position="414"/>
    </location>
</feature>
<accession>A0A2T9Z909</accession>
<sequence length="896" mass="102204">MVDVPTINLFRKSEDWWNEDGVVRHELGLTENKNSWYDVDGNIRRMDQLYQSSFYTWLKNEQNVEIIGARLFRIANMYPLDRIINAMRWLTKDWSVENTAFLFKMVTKNWAISSGTEDSLSMCYFRDLHETNEEMMVEAMIFIASLTLDWDFMQLSDLFSYLGGRMGLDYRCKVEMLQSKLRRTRTILPKASLSKRRTSKKDKKDKSQSPLNLTGVQKNIINPVIKEIIRNQESISKNTNSLPEESSGKINKPTGPATNNSNNNVVLEGSKPEHGTIESKNEDSQQVPIQTNVLKETSPEVTLDNPIKTPIVCTRSPSPESPSIPPVVPLLTSNELLAKKRSVSQYNLTGASTSEQIPNTSSTVRQNSTALILRDKNAYQSKSHICLSLLSSKEVPRIPSESEIESQYSDSSVDQGGMPNIRKRNRTGSISSLGKESPQPKRSPSAGRNIPEFEHEKTTEMKTDLGKGILAEETFDSQGTQNVNSSSVNGQNQFNGLETYSISPGTSQMISQFSNTKMEEDDPTLKHADFNSTLKSIEMGSGRRTSSKLLGKEKMHSSDHLNQLNQKSEFSENSKNETPNSHKTIKFLAGAISRKFRPTTLKIDDSNKQESDSYLETGASSSTSNRTLWSADEFYSNRVPNSGKEIETTKKFEGSEGVNKKTLNPPELSIEQSEQVMLFEIECTDNEEDGDVWLNSKFIENEDQMVCREQCDFLLYVTDPVVVMNRIQEDMKYEVENAVEYDANYNLQDSMQQEYRFSREGPPTAFEQMRCFHRHLQHLQHMQVMCIKNKKTGDYECRINENDYATQHGNIPIAQHLHPHPHLRHYFHHHIASTSSVDLSRRKSEEIENTDCDQRQCDEINNYLHPNSARRRQVRNCVHQSLSVLGISISKENKKR</sequence>
<feature type="compositionally biased region" description="Polar residues" evidence="1">
    <location>
        <begin position="612"/>
        <end position="622"/>
    </location>
</feature>
<feature type="compositionally biased region" description="Basic and acidic residues" evidence="1">
    <location>
        <begin position="602"/>
        <end position="611"/>
    </location>
</feature>
<protein>
    <submittedName>
        <fullName evidence="2">Uncharacterized protein</fullName>
    </submittedName>
</protein>
<feature type="region of interest" description="Disordered" evidence="1">
    <location>
        <begin position="188"/>
        <end position="213"/>
    </location>
</feature>
<feature type="compositionally biased region" description="Basic and acidic residues" evidence="1">
    <location>
        <begin position="451"/>
        <end position="460"/>
    </location>
</feature>
<feature type="region of interest" description="Disordered" evidence="1">
    <location>
        <begin position="533"/>
        <end position="582"/>
    </location>
</feature>
<organism evidence="2 3">
    <name type="scientific">Smittium megazygosporum</name>
    <dbReference type="NCBI Taxonomy" id="133381"/>
    <lineage>
        <taxon>Eukaryota</taxon>
        <taxon>Fungi</taxon>
        <taxon>Fungi incertae sedis</taxon>
        <taxon>Zoopagomycota</taxon>
        <taxon>Kickxellomycotina</taxon>
        <taxon>Harpellomycetes</taxon>
        <taxon>Harpellales</taxon>
        <taxon>Legeriomycetaceae</taxon>
        <taxon>Smittium</taxon>
    </lineage>
</organism>
<feature type="region of interest" description="Disordered" evidence="1">
    <location>
        <begin position="236"/>
        <end position="264"/>
    </location>
</feature>
<evidence type="ECO:0000313" key="3">
    <source>
        <dbReference type="Proteomes" id="UP000245609"/>
    </source>
</evidence>
<reference evidence="2 3" key="1">
    <citation type="journal article" date="2018" name="MBio">
        <title>Comparative Genomics Reveals the Core Gene Toolbox for the Fungus-Insect Symbiosis.</title>
        <authorList>
            <person name="Wang Y."/>
            <person name="Stata M."/>
            <person name="Wang W."/>
            <person name="Stajich J.E."/>
            <person name="White M.M."/>
            <person name="Moncalvo J.M."/>
        </authorList>
    </citation>
    <scope>NUCLEOTIDE SEQUENCE [LARGE SCALE GENOMIC DNA]</scope>
    <source>
        <strain evidence="2 3">SC-DP-2</strain>
    </source>
</reference>
<dbReference type="AlphaFoldDB" id="A0A2T9Z909"/>
<comment type="caution">
    <text evidence="2">The sequence shown here is derived from an EMBL/GenBank/DDBJ whole genome shotgun (WGS) entry which is preliminary data.</text>
</comment>
<evidence type="ECO:0000313" key="2">
    <source>
        <dbReference type="EMBL" id="PVV01025.1"/>
    </source>
</evidence>
<feature type="region of interest" description="Disordered" evidence="1">
    <location>
        <begin position="396"/>
        <end position="460"/>
    </location>
</feature>
<feature type="region of interest" description="Disordered" evidence="1">
    <location>
        <begin position="602"/>
        <end position="622"/>
    </location>
</feature>
<feature type="compositionally biased region" description="Basic and acidic residues" evidence="1">
    <location>
        <begin position="550"/>
        <end position="559"/>
    </location>
</feature>
<dbReference type="STRING" id="133381.A0A2T9Z909"/>
<dbReference type="OrthoDB" id="2158148at2759"/>
<keyword evidence="3" id="KW-1185">Reference proteome</keyword>
<name>A0A2T9Z909_9FUNG</name>
<proteinExistence type="predicted"/>
<evidence type="ECO:0000256" key="1">
    <source>
        <dbReference type="SAM" id="MobiDB-lite"/>
    </source>
</evidence>